<dbReference type="GO" id="GO:0008284">
    <property type="term" value="P:positive regulation of cell population proliferation"/>
    <property type="evidence" value="ECO:0007669"/>
    <property type="project" value="TreeGrafter"/>
</dbReference>
<comment type="caution">
    <text evidence="9">Lacks conserved residue(s) required for the propagation of feature annotation.</text>
</comment>
<evidence type="ECO:0000256" key="4">
    <source>
        <dbReference type="ARBA" id="ARBA00022729"/>
    </source>
</evidence>
<dbReference type="OMA" id="KEVSCRC"/>
<dbReference type="PROSITE" id="PS00022">
    <property type="entry name" value="EGF_1"/>
    <property type="match status" value="1"/>
</dbReference>
<organism evidence="14 15">
    <name type="scientific">Scyliorhinus torazame</name>
    <name type="common">Cloudy catshark</name>
    <name type="synonym">Catulus torazame</name>
    <dbReference type="NCBI Taxonomy" id="75743"/>
    <lineage>
        <taxon>Eukaryota</taxon>
        <taxon>Metazoa</taxon>
        <taxon>Chordata</taxon>
        <taxon>Craniata</taxon>
        <taxon>Vertebrata</taxon>
        <taxon>Chondrichthyes</taxon>
        <taxon>Elasmobranchii</taxon>
        <taxon>Galeomorphii</taxon>
        <taxon>Galeoidea</taxon>
        <taxon>Carcharhiniformes</taxon>
        <taxon>Scyliorhinidae</taxon>
        <taxon>Scyliorhinus</taxon>
    </lineage>
</organism>
<dbReference type="GO" id="GO:0005615">
    <property type="term" value="C:extracellular space"/>
    <property type="evidence" value="ECO:0007669"/>
    <property type="project" value="TreeGrafter"/>
</dbReference>
<evidence type="ECO:0000313" key="14">
    <source>
        <dbReference type="EMBL" id="GCB69075.1"/>
    </source>
</evidence>
<dbReference type="FunFam" id="2.10.25.10:FF:000158">
    <property type="entry name" value="proheparin-binding EGF-like growth factor"/>
    <property type="match status" value="1"/>
</dbReference>
<evidence type="ECO:0000256" key="11">
    <source>
        <dbReference type="SAM" id="Phobius"/>
    </source>
</evidence>
<dbReference type="PANTHER" id="PTHR10740:SF12">
    <property type="entry name" value="AMPHIREGULIN"/>
    <property type="match status" value="1"/>
</dbReference>
<dbReference type="STRING" id="75743.A0A401P7H5"/>
<evidence type="ECO:0000256" key="2">
    <source>
        <dbReference type="ARBA" id="ARBA00022536"/>
    </source>
</evidence>
<name>A0A401P7H5_SCYTO</name>
<evidence type="ECO:0000256" key="12">
    <source>
        <dbReference type="SAM" id="SignalP"/>
    </source>
</evidence>
<keyword evidence="8 9" id="KW-1015">Disulfide bond</keyword>
<protein>
    <recommendedName>
        <fullName evidence="13">EGF-like domain-containing protein</fullName>
    </recommendedName>
</protein>
<feature type="signal peptide" evidence="12">
    <location>
        <begin position="1"/>
        <end position="23"/>
    </location>
</feature>
<evidence type="ECO:0000256" key="6">
    <source>
        <dbReference type="ARBA" id="ARBA00023030"/>
    </source>
</evidence>
<dbReference type="SUPFAM" id="SSF57196">
    <property type="entry name" value="EGF/Laminin"/>
    <property type="match status" value="1"/>
</dbReference>
<comment type="caution">
    <text evidence="14">The sequence shown here is derived from an EMBL/GenBank/DDBJ whole genome shotgun (WGS) entry which is preliminary data.</text>
</comment>
<keyword evidence="15" id="KW-1185">Reference proteome</keyword>
<dbReference type="InterPro" id="IPR000742">
    <property type="entry name" value="EGF"/>
</dbReference>
<dbReference type="GO" id="GO:0016020">
    <property type="term" value="C:membrane"/>
    <property type="evidence" value="ECO:0007669"/>
    <property type="project" value="UniProtKB-SubCell"/>
</dbReference>
<gene>
    <name evidence="14" type="ORF">scyTo_0010498</name>
</gene>
<keyword evidence="5 11" id="KW-1133">Transmembrane helix</keyword>
<dbReference type="GO" id="GO:0007173">
    <property type="term" value="P:epidermal growth factor receptor signaling pathway"/>
    <property type="evidence" value="ECO:0007669"/>
    <property type="project" value="TreeGrafter"/>
</dbReference>
<feature type="chain" id="PRO_5019322072" description="EGF-like domain-containing protein" evidence="12">
    <location>
        <begin position="24"/>
        <end position="212"/>
    </location>
</feature>
<dbReference type="Proteomes" id="UP000288216">
    <property type="component" value="Unassembled WGS sequence"/>
</dbReference>
<evidence type="ECO:0000256" key="8">
    <source>
        <dbReference type="ARBA" id="ARBA00023157"/>
    </source>
</evidence>
<proteinExistence type="predicted"/>
<dbReference type="PANTHER" id="PTHR10740">
    <property type="entry name" value="TRANSFORMING GROWTH FACTOR ALPHA"/>
    <property type="match status" value="1"/>
</dbReference>
<evidence type="ECO:0000256" key="1">
    <source>
        <dbReference type="ARBA" id="ARBA00004167"/>
    </source>
</evidence>
<reference evidence="14 15" key="1">
    <citation type="journal article" date="2018" name="Nat. Ecol. Evol.">
        <title>Shark genomes provide insights into elasmobranch evolution and the origin of vertebrates.</title>
        <authorList>
            <person name="Hara Y"/>
            <person name="Yamaguchi K"/>
            <person name="Onimaru K"/>
            <person name="Kadota M"/>
            <person name="Koyanagi M"/>
            <person name="Keeley SD"/>
            <person name="Tatsumi K"/>
            <person name="Tanaka K"/>
            <person name="Motone F"/>
            <person name="Kageyama Y"/>
            <person name="Nozu R"/>
            <person name="Adachi N"/>
            <person name="Nishimura O"/>
            <person name="Nakagawa R"/>
            <person name="Tanegashima C"/>
            <person name="Kiyatake I"/>
            <person name="Matsumoto R"/>
            <person name="Murakumo K"/>
            <person name="Nishida K"/>
            <person name="Terakita A"/>
            <person name="Kuratani S"/>
            <person name="Sato K"/>
            <person name="Hyodo S Kuraku.S."/>
        </authorList>
    </citation>
    <scope>NUCLEOTIDE SEQUENCE [LARGE SCALE GENOMIC DNA]</scope>
</reference>
<evidence type="ECO:0000259" key="13">
    <source>
        <dbReference type="PROSITE" id="PS50026"/>
    </source>
</evidence>
<comment type="subcellular location">
    <subcellularLocation>
        <location evidence="1">Membrane</location>
        <topology evidence="1">Single-pass membrane protein</topology>
    </subcellularLocation>
</comment>
<keyword evidence="3 11" id="KW-0812">Transmembrane</keyword>
<keyword evidence="4 12" id="KW-0732">Signal</keyword>
<dbReference type="AlphaFoldDB" id="A0A401P7H5"/>
<dbReference type="GO" id="GO:0008083">
    <property type="term" value="F:growth factor activity"/>
    <property type="evidence" value="ECO:0007669"/>
    <property type="project" value="UniProtKB-KW"/>
</dbReference>
<keyword evidence="7 11" id="KW-0472">Membrane</keyword>
<dbReference type="PROSITE" id="PS50026">
    <property type="entry name" value="EGF_3"/>
    <property type="match status" value="1"/>
</dbReference>
<evidence type="ECO:0000256" key="9">
    <source>
        <dbReference type="PROSITE-ProRule" id="PRU00076"/>
    </source>
</evidence>
<feature type="region of interest" description="Disordered" evidence="10">
    <location>
        <begin position="56"/>
        <end position="109"/>
    </location>
</feature>
<dbReference type="EMBL" id="BFAA01004538">
    <property type="protein sequence ID" value="GCB69075.1"/>
    <property type="molecule type" value="Genomic_DNA"/>
</dbReference>
<dbReference type="OrthoDB" id="8780145at2759"/>
<evidence type="ECO:0000256" key="7">
    <source>
        <dbReference type="ARBA" id="ARBA00023136"/>
    </source>
</evidence>
<evidence type="ECO:0000313" key="15">
    <source>
        <dbReference type="Proteomes" id="UP000288216"/>
    </source>
</evidence>
<keyword evidence="2 9" id="KW-0245">EGF-like domain</keyword>
<feature type="domain" description="EGF-like" evidence="13">
    <location>
        <begin position="115"/>
        <end position="147"/>
    </location>
</feature>
<keyword evidence="6" id="KW-0339">Growth factor</keyword>
<dbReference type="Gene3D" id="2.10.25.10">
    <property type="entry name" value="Laminin"/>
    <property type="match status" value="1"/>
</dbReference>
<evidence type="ECO:0000256" key="5">
    <source>
        <dbReference type="ARBA" id="ARBA00022989"/>
    </source>
</evidence>
<feature type="transmembrane region" description="Helical" evidence="11">
    <location>
        <begin position="166"/>
        <end position="189"/>
    </location>
</feature>
<feature type="compositionally biased region" description="Basic residues" evidence="10">
    <location>
        <begin position="91"/>
        <end position="109"/>
    </location>
</feature>
<accession>A0A401P7H5</accession>
<dbReference type="PROSITE" id="PS01186">
    <property type="entry name" value="EGF_2"/>
    <property type="match status" value="1"/>
</dbReference>
<evidence type="ECO:0000256" key="3">
    <source>
        <dbReference type="ARBA" id="ARBA00022692"/>
    </source>
</evidence>
<dbReference type="GO" id="GO:0005154">
    <property type="term" value="F:epidermal growth factor receptor binding"/>
    <property type="evidence" value="ECO:0007669"/>
    <property type="project" value="TreeGrafter"/>
</dbReference>
<sequence length="212" mass="23422">MRVSTAATLLVLLAAVYWRTGMGAAIEGYESEATRSLRRGEKDILTILGEVVEGEPTVQTARHPPSGRTPKTPEVTYKSGGNSTATEVGKGKGKRQRNNRRGKRKGKKNPCYRKYKDFCIHGECQYLKHIKEVSCRCFSGYEGARCGTFILAVEHPKDPNDNTTTLAIVAVVLSSLSLTVILVLLVLGYHRRVASYDVKNEEKIKLGNNNSH</sequence>
<feature type="disulfide bond" evidence="9">
    <location>
        <begin position="137"/>
        <end position="146"/>
    </location>
</feature>
<evidence type="ECO:0000256" key="10">
    <source>
        <dbReference type="SAM" id="MobiDB-lite"/>
    </source>
</evidence>